<dbReference type="EMBL" id="CP001687">
    <property type="protein sequence ID" value="ACV11963.1"/>
    <property type="molecule type" value="Genomic_DNA"/>
</dbReference>
<dbReference type="Proteomes" id="UP000002071">
    <property type="component" value="Chromosome"/>
</dbReference>
<gene>
    <name evidence="2" type="ordered locus">Huta_1791</name>
</gene>
<protein>
    <submittedName>
        <fullName evidence="2">Uncharacterized protein</fullName>
    </submittedName>
</protein>
<accession>C7NRM7</accession>
<feature type="region of interest" description="Disordered" evidence="1">
    <location>
        <begin position="132"/>
        <end position="152"/>
    </location>
</feature>
<dbReference type="STRING" id="519442.Huta_1791"/>
<name>C7NRM7_HALUD</name>
<dbReference type="AlphaFoldDB" id="C7NRM7"/>
<evidence type="ECO:0000256" key="1">
    <source>
        <dbReference type="SAM" id="MobiDB-lite"/>
    </source>
</evidence>
<dbReference type="KEGG" id="hut:Huta_1791"/>
<reference evidence="2 3" key="1">
    <citation type="journal article" date="2009" name="Stand. Genomic Sci.">
        <title>Complete genome sequence of Halorhabdus utahensis type strain (AX-2).</title>
        <authorList>
            <person name="Anderson I."/>
            <person name="Tindall B.J."/>
            <person name="Pomrenke H."/>
            <person name="Goker M."/>
            <person name="Lapidus A."/>
            <person name="Nolan M."/>
            <person name="Copeland A."/>
            <person name="Glavina Del Rio T."/>
            <person name="Chen F."/>
            <person name="Tice H."/>
            <person name="Cheng J.F."/>
            <person name="Lucas S."/>
            <person name="Chertkov O."/>
            <person name="Bruce D."/>
            <person name="Brettin T."/>
            <person name="Detter J.C."/>
            <person name="Han C."/>
            <person name="Goodwin L."/>
            <person name="Land M."/>
            <person name="Hauser L."/>
            <person name="Chang Y.J."/>
            <person name="Jeffries C.D."/>
            <person name="Pitluck S."/>
            <person name="Pati A."/>
            <person name="Mavromatis K."/>
            <person name="Ivanova N."/>
            <person name="Ovchinnikova G."/>
            <person name="Chen A."/>
            <person name="Palaniappan K."/>
            <person name="Chain P."/>
            <person name="Rohde M."/>
            <person name="Bristow J."/>
            <person name="Eisen J.A."/>
            <person name="Markowitz V."/>
            <person name="Hugenholtz P."/>
            <person name="Kyrpides N.C."/>
            <person name="Klenk H.P."/>
        </authorList>
    </citation>
    <scope>NUCLEOTIDE SEQUENCE [LARGE SCALE GENOMIC DNA]</scope>
    <source>
        <strain evidence="3">DSM 12940 / JCM 11049 / AX-2</strain>
    </source>
</reference>
<keyword evidence="3" id="KW-1185">Reference proteome</keyword>
<dbReference type="HOGENOM" id="CLU_1154333_0_0_2"/>
<proteinExistence type="predicted"/>
<evidence type="ECO:0000313" key="3">
    <source>
        <dbReference type="Proteomes" id="UP000002071"/>
    </source>
</evidence>
<sequence>MLARVQSLVDSTVQLVTDEPILVLTFLAVVFAYIEVRNTLFAAAYNVYDSVASATGLFGPRIASYAIERPSEDDGRQVTDITLSEDIELVYFRIVFRAAPLVGVRFELFRWWIGLPDGVRALRRTDVEQLADENELPTPGETSLNTDDVRINPEEEPTYDNIDFGYLETKHFVLKRHLVRGEVPYFGTKENRRVHVPLWIDLSEYDGTEDAPSIEVTVDPPHLPYLNTTEIDVEIPDTGD</sequence>
<evidence type="ECO:0000313" key="2">
    <source>
        <dbReference type="EMBL" id="ACV11963.1"/>
    </source>
</evidence>
<organism evidence="2 3">
    <name type="scientific">Halorhabdus utahensis (strain DSM 12940 / JCM 11049 / AX-2)</name>
    <dbReference type="NCBI Taxonomy" id="519442"/>
    <lineage>
        <taxon>Archaea</taxon>
        <taxon>Methanobacteriati</taxon>
        <taxon>Methanobacteriota</taxon>
        <taxon>Stenosarchaea group</taxon>
        <taxon>Halobacteria</taxon>
        <taxon>Halobacteriales</taxon>
        <taxon>Haloarculaceae</taxon>
        <taxon>Halorhabdus</taxon>
    </lineage>
</organism>